<evidence type="ECO:0000313" key="3">
    <source>
        <dbReference type="Proteomes" id="UP000190831"/>
    </source>
</evidence>
<gene>
    <name evidence="2" type="ORF">LAFE_0F17040G</name>
</gene>
<feature type="compositionally biased region" description="Basic and acidic residues" evidence="1">
    <location>
        <begin position="364"/>
        <end position="402"/>
    </location>
</feature>
<feature type="compositionally biased region" description="Polar residues" evidence="1">
    <location>
        <begin position="490"/>
        <end position="500"/>
    </location>
</feature>
<dbReference type="EMBL" id="LT598490">
    <property type="protein sequence ID" value="SCW02913.1"/>
    <property type="molecule type" value="Genomic_DNA"/>
</dbReference>
<feature type="region of interest" description="Disordered" evidence="1">
    <location>
        <begin position="361"/>
        <end position="541"/>
    </location>
</feature>
<dbReference type="OrthoDB" id="4068191at2759"/>
<feature type="compositionally biased region" description="Basic and acidic residues" evidence="1">
    <location>
        <begin position="444"/>
        <end position="457"/>
    </location>
</feature>
<accession>A0A1G4MGI3</accession>
<feature type="compositionally biased region" description="Basic and acidic residues" evidence="1">
    <location>
        <begin position="513"/>
        <end position="528"/>
    </location>
</feature>
<dbReference type="AlphaFoldDB" id="A0A1G4MGI3"/>
<dbReference type="Proteomes" id="UP000190831">
    <property type="component" value="Chromosome F"/>
</dbReference>
<protein>
    <submittedName>
        <fullName evidence="2">LAFE_0F17040g1_1</fullName>
    </submittedName>
</protein>
<organism evidence="2 3">
    <name type="scientific">Lachancea fermentati</name>
    <name type="common">Zygosaccharomyces fermentati</name>
    <dbReference type="NCBI Taxonomy" id="4955"/>
    <lineage>
        <taxon>Eukaryota</taxon>
        <taxon>Fungi</taxon>
        <taxon>Dikarya</taxon>
        <taxon>Ascomycota</taxon>
        <taxon>Saccharomycotina</taxon>
        <taxon>Saccharomycetes</taxon>
        <taxon>Saccharomycetales</taxon>
        <taxon>Saccharomycetaceae</taxon>
        <taxon>Lachancea</taxon>
    </lineage>
</organism>
<proteinExistence type="predicted"/>
<feature type="compositionally biased region" description="Polar residues" evidence="1">
    <location>
        <begin position="529"/>
        <end position="541"/>
    </location>
</feature>
<feature type="compositionally biased region" description="Basic and acidic residues" evidence="1">
    <location>
        <begin position="423"/>
        <end position="435"/>
    </location>
</feature>
<sequence>MSTDVEALFKEKSIPDIRDYNLEVSQEITRTRDEFNQQLRGRYEEILDVTHEVRRLLAQSKEVDSKLMDLCFNDTKYKLESISEVQLGSHKNSAGRSNENTYVENAQCILILTNWIQAVKVFMKDPCSSKNLDEVLAKFQTIESSTPDSSYSGMILKHCARMESFILEQKPAFNPLQWVKVHNLFHEGQNQFGFKHAEEIEALAYDALLTNEDLIHHPSSANIDPLVQNFIGSAVFKQRLIARFTDNIQQHFEKYEKARQITSEEIKVYQLSDERNLAQFVQNVNLYCFGFTNVVGQKLNDLIEDVIECLRNLKAAGADEKCMNPIKERIIALLDEEINTRQSASDEATICTEISENELDVISENDKIPEDQKNSVKEQDEGDKAEKDEEDTKKNSDLDSKTSVDATTTQAEDADTSGIDTEIESHKQYEGKKEMTNSPTIAENEPKESLGKQDSDKNLASNGAFATSKLSNSGESEVADPDASVESDRQNVSSPLTSNVAAEPIWQQASDYDPTREDQKKKELKNNSDGDNQNESLEKMSPSTGILIQKLISTTNQKHLAEYLSSKIEFIRSL</sequence>
<evidence type="ECO:0000313" key="2">
    <source>
        <dbReference type="EMBL" id="SCW02913.1"/>
    </source>
</evidence>
<dbReference type="OMA" id="IFHDNDT"/>
<keyword evidence="3" id="KW-1185">Reference proteome</keyword>
<reference evidence="3" key="1">
    <citation type="submission" date="2016-03" db="EMBL/GenBank/DDBJ databases">
        <authorList>
            <person name="Devillers H."/>
        </authorList>
    </citation>
    <scope>NUCLEOTIDE SEQUENCE [LARGE SCALE GENOMIC DNA]</scope>
</reference>
<name>A0A1G4MGI3_LACFM</name>
<feature type="compositionally biased region" description="Polar residues" evidence="1">
    <location>
        <begin position="458"/>
        <end position="475"/>
    </location>
</feature>
<evidence type="ECO:0000256" key="1">
    <source>
        <dbReference type="SAM" id="MobiDB-lite"/>
    </source>
</evidence>